<dbReference type="NCBIfam" id="NF008107">
    <property type="entry name" value="PRK10853.1"/>
    <property type="match status" value="1"/>
</dbReference>
<evidence type="ECO:0000256" key="1">
    <source>
        <dbReference type="ARBA" id="ARBA00007198"/>
    </source>
</evidence>
<comment type="caution">
    <text evidence="3">The sequence shown here is derived from an EMBL/GenBank/DDBJ whole genome shotgun (WGS) entry which is preliminary data.</text>
</comment>
<sequence>MHTHIITVYGIKNCDSIKKTRAWLDGRQMSHRFHDYRTDGLTPALLQQFADKLGTDAILNQRSTSWRQLADEQKCDLTPEKALQLMLSNPTLIKRPIIAIGEQLFAGFHPEQLSSAL</sequence>
<dbReference type="EMBL" id="JANIBJ010000031">
    <property type="protein sequence ID" value="MCQ8105482.1"/>
    <property type="molecule type" value="Genomic_DNA"/>
</dbReference>
<name>A0ABT1TK71_9GAMM</name>
<evidence type="ECO:0000313" key="3">
    <source>
        <dbReference type="EMBL" id="MCQ8105482.1"/>
    </source>
</evidence>
<accession>A0ABT1TK71</accession>
<dbReference type="NCBIfam" id="TIGR01617">
    <property type="entry name" value="arsC_related"/>
    <property type="match status" value="1"/>
</dbReference>
<dbReference type="PANTHER" id="PTHR30041:SF8">
    <property type="entry name" value="PROTEIN YFFB"/>
    <property type="match status" value="1"/>
</dbReference>
<dbReference type="RefSeq" id="WP_256603464.1">
    <property type="nucleotide sequence ID" value="NZ_JANIBJ010000031.1"/>
</dbReference>
<dbReference type="Gene3D" id="3.40.30.10">
    <property type="entry name" value="Glutaredoxin"/>
    <property type="match status" value="1"/>
</dbReference>
<dbReference type="Proteomes" id="UP001524499">
    <property type="component" value="Unassembled WGS sequence"/>
</dbReference>
<dbReference type="InterPro" id="IPR036249">
    <property type="entry name" value="Thioredoxin-like_sf"/>
</dbReference>
<keyword evidence="4" id="KW-1185">Reference proteome</keyword>
<comment type="similarity">
    <text evidence="1 2">Belongs to the ArsC family.</text>
</comment>
<evidence type="ECO:0000256" key="2">
    <source>
        <dbReference type="PROSITE-ProRule" id="PRU01282"/>
    </source>
</evidence>
<protein>
    <submittedName>
        <fullName evidence="3">ArsC family reductase</fullName>
    </submittedName>
</protein>
<dbReference type="CDD" id="cd03035">
    <property type="entry name" value="ArsC_Yffb"/>
    <property type="match status" value="1"/>
</dbReference>
<organism evidence="3 4">
    <name type="scientific">Methylomonas subterranea</name>
    <dbReference type="NCBI Taxonomy" id="2952225"/>
    <lineage>
        <taxon>Bacteria</taxon>
        <taxon>Pseudomonadati</taxon>
        <taxon>Pseudomonadota</taxon>
        <taxon>Gammaproteobacteria</taxon>
        <taxon>Methylococcales</taxon>
        <taxon>Methylococcaceae</taxon>
        <taxon>Methylomonas</taxon>
    </lineage>
</organism>
<dbReference type="SUPFAM" id="SSF52833">
    <property type="entry name" value="Thioredoxin-like"/>
    <property type="match status" value="1"/>
</dbReference>
<dbReference type="InterPro" id="IPR006504">
    <property type="entry name" value="Tscrpt_reg_Spx/MgsR"/>
</dbReference>
<evidence type="ECO:0000313" key="4">
    <source>
        <dbReference type="Proteomes" id="UP001524499"/>
    </source>
</evidence>
<dbReference type="PANTHER" id="PTHR30041">
    <property type="entry name" value="ARSENATE REDUCTASE"/>
    <property type="match status" value="1"/>
</dbReference>
<reference evidence="3 4" key="1">
    <citation type="submission" date="2022-07" db="EMBL/GenBank/DDBJ databases">
        <title>Methylomonas rivi sp. nov., Methylomonas rosea sp. nov., Methylomonas aureus sp. nov. and Methylomonas subterranea sp. nov., four novel methanotrophs isolated from a freshwater creek and the deep terrestrial subsurface.</title>
        <authorList>
            <person name="Abin C."/>
            <person name="Sankaranarayanan K."/>
            <person name="Garner C."/>
            <person name="Sindelar R."/>
            <person name="Kotary K."/>
            <person name="Garner R."/>
            <person name="Barclay S."/>
            <person name="Lawson P."/>
            <person name="Krumholz L."/>
        </authorList>
    </citation>
    <scope>NUCLEOTIDE SEQUENCE [LARGE SCALE GENOMIC DNA]</scope>
    <source>
        <strain evidence="3 4">SURF-2</strain>
    </source>
</reference>
<dbReference type="Pfam" id="PF03960">
    <property type="entry name" value="ArsC"/>
    <property type="match status" value="1"/>
</dbReference>
<dbReference type="InterPro" id="IPR006660">
    <property type="entry name" value="Arsenate_reductase-like"/>
</dbReference>
<gene>
    <name evidence="3" type="ORF">NP590_15315</name>
</gene>
<proteinExistence type="inferred from homology"/>
<dbReference type="PROSITE" id="PS51353">
    <property type="entry name" value="ARSC"/>
    <property type="match status" value="1"/>
</dbReference>